<protein>
    <submittedName>
        <fullName evidence="1">Uncharacterized protein</fullName>
    </submittedName>
</protein>
<comment type="caution">
    <text evidence="1">The sequence shown here is derived from an EMBL/GenBank/DDBJ whole genome shotgun (WGS) entry which is preliminary data.</text>
</comment>
<dbReference type="PANTHER" id="PTHR34563:SF10">
    <property type="entry name" value="MADS-BOX DOMAIN-CONTAINING PROTEIN"/>
    <property type="match status" value="1"/>
</dbReference>
<sequence length="165" mass="18665">MLKNLPERSEGQYSSQVLRGLPSKLLMLTLCPLTVTCIHSFHLPNPSTSPLHFQRAPPYPHPLSLQPCVSAIDYTASRSPFLARDLQVIFLQEFYSKVVAMMTMGLGSLVMNLKSKIRSLKMKKPYDKIEKSDSMRVEIRSRKAKKLIEETLKIADSPGKKTYAL</sequence>
<dbReference type="AlphaFoldDB" id="A0A8X8C5N1"/>
<proteinExistence type="predicted"/>
<dbReference type="Proteomes" id="UP000886885">
    <property type="component" value="Chromosome 17D"/>
</dbReference>
<dbReference type="PANTHER" id="PTHR34563">
    <property type="entry name" value="BNACNNG33880D PROTEIN"/>
    <property type="match status" value="1"/>
</dbReference>
<organism evidence="1 2">
    <name type="scientific">Populus tomentosa</name>
    <name type="common">Chinese white poplar</name>
    <dbReference type="NCBI Taxonomy" id="118781"/>
    <lineage>
        <taxon>Eukaryota</taxon>
        <taxon>Viridiplantae</taxon>
        <taxon>Streptophyta</taxon>
        <taxon>Embryophyta</taxon>
        <taxon>Tracheophyta</taxon>
        <taxon>Spermatophyta</taxon>
        <taxon>Magnoliopsida</taxon>
        <taxon>eudicotyledons</taxon>
        <taxon>Gunneridae</taxon>
        <taxon>Pentapetalae</taxon>
        <taxon>rosids</taxon>
        <taxon>fabids</taxon>
        <taxon>Malpighiales</taxon>
        <taxon>Salicaceae</taxon>
        <taxon>Saliceae</taxon>
        <taxon>Populus</taxon>
    </lineage>
</organism>
<dbReference type="EMBL" id="JAAWWB010000034">
    <property type="protein sequence ID" value="KAG6741935.1"/>
    <property type="molecule type" value="Genomic_DNA"/>
</dbReference>
<dbReference type="OrthoDB" id="691078at2759"/>
<name>A0A8X8C5N1_POPTO</name>
<evidence type="ECO:0000313" key="2">
    <source>
        <dbReference type="Proteomes" id="UP000886885"/>
    </source>
</evidence>
<evidence type="ECO:0000313" key="1">
    <source>
        <dbReference type="EMBL" id="KAG6741935.1"/>
    </source>
</evidence>
<gene>
    <name evidence="1" type="ORF">POTOM_055215</name>
</gene>
<keyword evidence="2" id="KW-1185">Reference proteome</keyword>
<reference evidence="1" key="1">
    <citation type="journal article" date="2020" name="bioRxiv">
        <title>Hybrid origin of Populus tomentosa Carr. identified through genome sequencing and phylogenomic analysis.</title>
        <authorList>
            <person name="An X."/>
            <person name="Gao K."/>
            <person name="Chen Z."/>
            <person name="Li J."/>
            <person name="Yang X."/>
            <person name="Yang X."/>
            <person name="Zhou J."/>
            <person name="Guo T."/>
            <person name="Zhao T."/>
            <person name="Huang S."/>
            <person name="Miao D."/>
            <person name="Khan W.U."/>
            <person name="Rao P."/>
            <person name="Ye M."/>
            <person name="Lei B."/>
            <person name="Liao W."/>
            <person name="Wang J."/>
            <person name="Ji L."/>
            <person name="Li Y."/>
            <person name="Guo B."/>
            <person name="Mustafa N.S."/>
            <person name="Li S."/>
            <person name="Yun Q."/>
            <person name="Keller S.R."/>
            <person name="Mao J."/>
            <person name="Zhang R."/>
            <person name="Strauss S.H."/>
        </authorList>
    </citation>
    <scope>NUCLEOTIDE SEQUENCE</scope>
    <source>
        <strain evidence="1">GM15</strain>
        <tissue evidence="1">Leaf</tissue>
    </source>
</reference>
<accession>A0A8X8C5N1</accession>